<evidence type="ECO:0000313" key="4">
    <source>
        <dbReference type="Proteomes" id="UP000031599"/>
    </source>
</evidence>
<dbReference type="EMBL" id="JMCC02000029">
    <property type="protein sequence ID" value="KIG17103.1"/>
    <property type="molecule type" value="Genomic_DNA"/>
</dbReference>
<organism evidence="3 4">
    <name type="scientific">Enhygromyxa salina</name>
    <dbReference type="NCBI Taxonomy" id="215803"/>
    <lineage>
        <taxon>Bacteria</taxon>
        <taxon>Pseudomonadati</taxon>
        <taxon>Myxococcota</taxon>
        <taxon>Polyangia</taxon>
        <taxon>Nannocystales</taxon>
        <taxon>Nannocystaceae</taxon>
        <taxon>Enhygromyxa</taxon>
    </lineage>
</organism>
<dbReference type="InterPro" id="IPR013785">
    <property type="entry name" value="Aldolase_TIM"/>
</dbReference>
<dbReference type="PANTHER" id="PTHR10277:SF9">
    <property type="entry name" value="2-ISOPROPYLMALATE SYNTHASE 1, CHLOROPLASTIC-RELATED"/>
    <property type="match status" value="1"/>
</dbReference>
<feature type="domain" description="Pyruvate carboxyltransferase" evidence="2">
    <location>
        <begin position="31"/>
        <end position="299"/>
    </location>
</feature>
<evidence type="ECO:0000256" key="1">
    <source>
        <dbReference type="ARBA" id="ARBA00023211"/>
    </source>
</evidence>
<dbReference type="Gene3D" id="1.10.238.260">
    <property type="match status" value="1"/>
</dbReference>
<dbReference type="PROSITE" id="PS50991">
    <property type="entry name" value="PYR_CT"/>
    <property type="match status" value="1"/>
</dbReference>
<evidence type="ECO:0000313" key="3">
    <source>
        <dbReference type="EMBL" id="KIG17103.1"/>
    </source>
</evidence>
<dbReference type="Proteomes" id="UP000031599">
    <property type="component" value="Unassembled WGS sequence"/>
</dbReference>
<dbReference type="CDD" id="cd03174">
    <property type="entry name" value="DRE_TIM_metallolyase"/>
    <property type="match status" value="1"/>
</dbReference>
<comment type="caution">
    <text evidence="3">The sequence shown here is derived from an EMBL/GenBank/DDBJ whole genome shotgun (WGS) entry which is preliminary data.</text>
</comment>
<dbReference type="PANTHER" id="PTHR10277">
    <property type="entry name" value="HOMOCITRATE SYNTHASE-RELATED"/>
    <property type="match status" value="1"/>
</dbReference>
<dbReference type="Gene3D" id="3.20.20.70">
    <property type="entry name" value="Aldolase class I"/>
    <property type="match status" value="1"/>
</dbReference>
<reference evidence="3 4" key="1">
    <citation type="submission" date="2014-12" db="EMBL/GenBank/DDBJ databases">
        <title>Genome assembly of Enhygromyxa salina DSM 15201.</title>
        <authorList>
            <person name="Sharma G."/>
            <person name="Subramanian S."/>
        </authorList>
    </citation>
    <scope>NUCLEOTIDE SEQUENCE [LARGE SCALE GENOMIC DNA]</scope>
    <source>
        <strain evidence="3 4">DSM 15201</strain>
    </source>
</reference>
<proteinExistence type="predicted"/>
<dbReference type="GO" id="GO:0003852">
    <property type="term" value="F:2-isopropylmalate synthase activity"/>
    <property type="evidence" value="ECO:0007669"/>
    <property type="project" value="TreeGrafter"/>
</dbReference>
<evidence type="ECO:0000259" key="2">
    <source>
        <dbReference type="PROSITE" id="PS50991"/>
    </source>
</evidence>
<dbReference type="GO" id="GO:0009098">
    <property type="term" value="P:L-leucine biosynthetic process"/>
    <property type="evidence" value="ECO:0007669"/>
    <property type="project" value="TreeGrafter"/>
</dbReference>
<name>A0A0C2A127_9BACT</name>
<sequence length="420" mass="46648">MTQMLDPTDLTKLVYDWNELDRRGPVLRRAPRFVDETIRDGLQSPSVRDPNIDQKAELVRLMDRLGLHVVNLGLPGAGRRAQQDVESLLRTIVSEKLSILPNCAARTVEADIRPIIDISQRVGVPIEVTAFIGSSPIRAFAESWDLDRLVRHTRESIELIVRNGLPASFVTEDTTRAHPNTLERLFRTAIEAGATRLVLCDTCGHATPDGLRNLLSFTKSLLRGMDVEDRVMLDWHGHNDRGLALTLAVSALEWGVDRVHGCALGIGERVGNTSMDHLLLNLYLLGLIDAKTHDLSCLVEYVEKVSSFTGVPIHPSYPLVGRDAFRTATGVHAAAIIKAEAKGELDLADRVYSSVPARVFGRRQQIEIGHYSGRSNVIYWLREHGFDTNDELVDRVFDFAKSQGQTLSDEQIREVIAAGS</sequence>
<dbReference type="InterPro" id="IPR000891">
    <property type="entry name" value="PYR_CT"/>
</dbReference>
<accession>A0A0C2A127</accession>
<protein>
    <submittedName>
        <fullName evidence="3">2-isopropylmalate synthase</fullName>
    </submittedName>
</protein>
<dbReference type="Pfam" id="PF00682">
    <property type="entry name" value="HMGL-like"/>
    <property type="match status" value="1"/>
</dbReference>
<dbReference type="AlphaFoldDB" id="A0A0C2A127"/>
<keyword evidence="1" id="KW-0464">Manganese</keyword>
<dbReference type="InterPro" id="IPR050073">
    <property type="entry name" value="2-IPM_HCS-like"/>
</dbReference>
<dbReference type="SUPFAM" id="SSF51569">
    <property type="entry name" value="Aldolase"/>
    <property type="match status" value="1"/>
</dbReference>
<gene>
    <name evidence="3" type="ORF">DB30_03700</name>
</gene>